<evidence type="ECO:0000256" key="4">
    <source>
        <dbReference type="ARBA" id="ARBA00022825"/>
    </source>
</evidence>
<dbReference type="FunFam" id="2.40.10.10:FF:000001">
    <property type="entry name" value="Periplasmic serine protease DegS"/>
    <property type="match status" value="1"/>
</dbReference>
<organism evidence="6 7">
    <name type="scientific">Tautonia sociabilis</name>
    <dbReference type="NCBI Taxonomy" id="2080755"/>
    <lineage>
        <taxon>Bacteria</taxon>
        <taxon>Pseudomonadati</taxon>
        <taxon>Planctomycetota</taxon>
        <taxon>Planctomycetia</taxon>
        <taxon>Isosphaerales</taxon>
        <taxon>Isosphaeraceae</taxon>
        <taxon>Tautonia</taxon>
    </lineage>
</organism>
<dbReference type="GO" id="GO:0004252">
    <property type="term" value="F:serine-type endopeptidase activity"/>
    <property type="evidence" value="ECO:0007669"/>
    <property type="project" value="InterPro"/>
</dbReference>
<dbReference type="GO" id="GO:0006508">
    <property type="term" value="P:proteolysis"/>
    <property type="evidence" value="ECO:0007669"/>
    <property type="project" value="UniProtKB-KW"/>
</dbReference>
<accession>A0A432MM54</accession>
<gene>
    <name evidence="6" type="ORF">TsocGM_06265</name>
</gene>
<dbReference type="InterPro" id="IPR051201">
    <property type="entry name" value="Chloro_Bact_Ser_Proteases"/>
</dbReference>
<dbReference type="InterPro" id="IPR009003">
    <property type="entry name" value="Peptidase_S1_PA"/>
</dbReference>
<dbReference type="OrthoDB" id="248175at2"/>
<evidence type="ECO:0000256" key="3">
    <source>
        <dbReference type="ARBA" id="ARBA00022801"/>
    </source>
</evidence>
<dbReference type="PANTHER" id="PTHR43343">
    <property type="entry name" value="PEPTIDASE S12"/>
    <property type="match status" value="1"/>
</dbReference>
<protein>
    <submittedName>
        <fullName evidence="6">PDZ domain-containing protein</fullName>
    </submittedName>
</protein>
<dbReference type="Proteomes" id="UP000280296">
    <property type="component" value="Unassembled WGS sequence"/>
</dbReference>
<reference evidence="6 7" key="1">
    <citation type="submission" date="2018-12" db="EMBL/GenBank/DDBJ databases">
        <authorList>
            <person name="Toschakov S.V."/>
        </authorList>
    </citation>
    <scope>NUCLEOTIDE SEQUENCE [LARGE SCALE GENOMIC DNA]</scope>
    <source>
        <strain evidence="6 7">GM2012</strain>
    </source>
</reference>
<dbReference type="SUPFAM" id="SSF50156">
    <property type="entry name" value="PDZ domain-like"/>
    <property type="match status" value="2"/>
</dbReference>
<keyword evidence="7" id="KW-1185">Reference proteome</keyword>
<keyword evidence="4" id="KW-0720">Serine protease</keyword>
<dbReference type="RefSeq" id="WP_126724449.1">
    <property type="nucleotide sequence ID" value="NZ_RYZH01000009.1"/>
</dbReference>
<dbReference type="Pfam" id="PF13365">
    <property type="entry name" value="Trypsin_2"/>
    <property type="match status" value="1"/>
</dbReference>
<evidence type="ECO:0000313" key="6">
    <source>
        <dbReference type="EMBL" id="RUL88523.1"/>
    </source>
</evidence>
<comment type="similarity">
    <text evidence="1">Belongs to the peptidase S1C family.</text>
</comment>
<keyword evidence="3" id="KW-0378">Hydrolase</keyword>
<evidence type="ECO:0000256" key="2">
    <source>
        <dbReference type="ARBA" id="ARBA00022670"/>
    </source>
</evidence>
<dbReference type="EMBL" id="RYZH01000009">
    <property type="protein sequence ID" value="RUL88523.1"/>
    <property type="molecule type" value="Genomic_DNA"/>
</dbReference>
<dbReference type="InterPro" id="IPR036034">
    <property type="entry name" value="PDZ_sf"/>
</dbReference>
<dbReference type="Pfam" id="PF13180">
    <property type="entry name" value="PDZ_2"/>
    <property type="match status" value="1"/>
</dbReference>
<dbReference type="AlphaFoldDB" id="A0A432MM54"/>
<feature type="domain" description="PDZ" evidence="5">
    <location>
        <begin position="302"/>
        <end position="370"/>
    </location>
</feature>
<dbReference type="CDD" id="cd10839">
    <property type="entry name" value="cpPDZ1_DegP-like"/>
    <property type="match status" value="1"/>
</dbReference>
<dbReference type="SMART" id="SM00228">
    <property type="entry name" value="PDZ"/>
    <property type="match status" value="2"/>
</dbReference>
<proteinExistence type="inferred from homology"/>
<dbReference type="InterPro" id="IPR001478">
    <property type="entry name" value="PDZ"/>
</dbReference>
<evidence type="ECO:0000256" key="1">
    <source>
        <dbReference type="ARBA" id="ARBA00010541"/>
    </source>
</evidence>
<evidence type="ECO:0000259" key="5">
    <source>
        <dbReference type="PROSITE" id="PS50106"/>
    </source>
</evidence>
<dbReference type="Gene3D" id="2.30.42.10">
    <property type="match status" value="2"/>
</dbReference>
<name>A0A432MM54_9BACT</name>
<evidence type="ECO:0000313" key="7">
    <source>
        <dbReference type="Proteomes" id="UP000280296"/>
    </source>
</evidence>
<keyword evidence="2" id="KW-0645">Protease</keyword>
<reference evidence="6 7" key="2">
    <citation type="submission" date="2019-01" db="EMBL/GenBank/DDBJ databases">
        <title>Tautonia sociabilis, a novel thermotolerant planctomycete of Isosphaeraceae family, isolated from a 4000 m deep subterranean habitat.</title>
        <authorList>
            <person name="Kovaleva O.L."/>
            <person name="Elcheninov A.G."/>
            <person name="Van Heerden E."/>
            <person name="Toshchakov S.V."/>
            <person name="Novikov A."/>
            <person name="Bonch-Osmolovskaya E.A."/>
            <person name="Kublanov I.V."/>
        </authorList>
    </citation>
    <scope>NUCLEOTIDE SEQUENCE [LARGE SCALE GENOMIC DNA]</scope>
    <source>
        <strain evidence="6 7">GM2012</strain>
    </source>
</reference>
<dbReference type="SUPFAM" id="SSF50494">
    <property type="entry name" value="Trypsin-like serine proteases"/>
    <property type="match status" value="1"/>
</dbReference>
<dbReference type="Gene3D" id="2.40.10.120">
    <property type="match status" value="1"/>
</dbReference>
<dbReference type="InterPro" id="IPR001940">
    <property type="entry name" value="Peptidase_S1C"/>
</dbReference>
<dbReference type="PANTHER" id="PTHR43343:SF3">
    <property type="entry name" value="PROTEASE DO-LIKE 8, CHLOROPLASTIC"/>
    <property type="match status" value="1"/>
</dbReference>
<sequence length="534" mass="56746">MRRNTVAWAALVMSTAALIGSQTWYRPAPAGPQLPQEGLAEAKRLSAAFEAVAEYVGPSVVQISVQRVPEVRRGDGSPRGLTPREMTPEELEEFMERFRRFFPDGPGGFPEDFFRFEPQQFRVEGTGSGFVYDEQGHILTNNHVVEGATGDGDILVSFSDGSVVEAKVVGTDPATDVAVIKIDPKELDETPRPVRIGSSDDLHVGQWVLAIGSPFGLSQTVTAGIVSATNRAGVGILDQQEGYEDFIQTDAAINPGNSGGPLVDIEGRVIGINSAIATRTRANAGVGFAVPIKLASYVADSIIENGKVQRARLGVSISQLTPDLAEPFGIDPKLDGVLVNEVFPGTPAEKAGLQAGDVIVGFKGQPVESMPAFRLEVSTSPLNQPLELTYIREGKRQTTTITLAPAEEVELPAFARSRGPGRSPEPPGLELDRFGLELQELTPDLAEQLGHPEGAAGVLVRGVAPDSPAAAQGIAAGDLITKVIKDKKPQDVSSLDEFEQLVGDSSDLAVYVQGADGRGRFVVLKAEEEAARDN</sequence>
<comment type="caution">
    <text evidence="6">The sequence shown here is derived from an EMBL/GenBank/DDBJ whole genome shotgun (WGS) entry which is preliminary data.</text>
</comment>
<dbReference type="PRINTS" id="PR00834">
    <property type="entry name" value="PROTEASES2C"/>
</dbReference>
<dbReference type="PROSITE" id="PS50106">
    <property type="entry name" value="PDZ"/>
    <property type="match status" value="1"/>
</dbReference>